<dbReference type="InterPro" id="IPR001647">
    <property type="entry name" value="HTH_TetR"/>
</dbReference>
<name>A0ABZ2LS39_9BACT</name>
<dbReference type="InterPro" id="IPR023772">
    <property type="entry name" value="DNA-bd_HTH_TetR-type_CS"/>
</dbReference>
<dbReference type="PROSITE" id="PS01081">
    <property type="entry name" value="HTH_TETR_1"/>
    <property type="match status" value="1"/>
</dbReference>
<dbReference type="PANTHER" id="PTHR30055:SF207">
    <property type="entry name" value="HTH-TYPE TRANSCRIPTIONAL REPRESSOR FATR"/>
    <property type="match status" value="1"/>
</dbReference>
<keyword evidence="1 2" id="KW-0238">DNA-binding</keyword>
<feature type="DNA-binding region" description="H-T-H motif" evidence="2">
    <location>
        <begin position="11"/>
        <end position="30"/>
    </location>
</feature>
<evidence type="ECO:0000256" key="2">
    <source>
        <dbReference type="PROSITE-ProRule" id="PRU00335"/>
    </source>
</evidence>
<dbReference type="InterPro" id="IPR032551">
    <property type="entry name" value="BscR_C"/>
</dbReference>
<sequence length="189" mass="20823">MFAERGFHGTSVPEIARAARVGVGSIYRHFESKERLVNAVFREAKTKLRDALLLDFDMQRPPNVMFADVWSRLVRFQREHPVAFQFLEMQDHVPYLDGESRAVEASVLAPLLMAIESVLGVGEGASGVSPAVLIAMVWGGFVGLTKAERLGYLTLDDAMLRSAGEVCFAAIESSLLAPKVKRKRNSTGE</sequence>
<gene>
    <name evidence="4" type="ORF">LZC94_38590</name>
</gene>
<dbReference type="SUPFAM" id="SSF46689">
    <property type="entry name" value="Homeodomain-like"/>
    <property type="match status" value="1"/>
</dbReference>
<organism evidence="4 5">
    <name type="scientific">Pendulispora albinea</name>
    <dbReference type="NCBI Taxonomy" id="2741071"/>
    <lineage>
        <taxon>Bacteria</taxon>
        <taxon>Pseudomonadati</taxon>
        <taxon>Myxococcota</taxon>
        <taxon>Myxococcia</taxon>
        <taxon>Myxococcales</taxon>
        <taxon>Sorangiineae</taxon>
        <taxon>Pendulisporaceae</taxon>
        <taxon>Pendulispora</taxon>
    </lineage>
</organism>
<reference evidence="4 5" key="1">
    <citation type="submission" date="2021-12" db="EMBL/GenBank/DDBJ databases">
        <title>Discovery of the Pendulisporaceae a myxobacterial family with distinct sporulation behavior and unique specialized metabolism.</title>
        <authorList>
            <person name="Garcia R."/>
            <person name="Popoff A."/>
            <person name="Bader C.D."/>
            <person name="Loehr J."/>
            <person name="Walesch S."/>
            <person name="Walt C."/>
            <person name="Boldt J."/>
            <person name="Bunk B."/>
            <person name="Haeckl F.J.F.P.J."/>
            <person name="Gunesch A.P."/>
            <person name="Birkelbach J."/>
            <person name="Nuebel U."/>
            <person name="Pietschmann T."/>
            <person name="Bach T."/>
            <person name="Mueller R."/>
        </authorList>
    </citation>
    <scope>NUCLEOTIDE SEQUENCE [LARGE SCALE GENOMIC DNA]</scope>
    <source>
        <strain evidence="4 5">MSr11954</strain>
    </source>
</reference>
<evidence type="ECO:0000313" key="4">
    <source>
        <dbReference type="EMBL" id="WXB13731.1"/>
    </source>
</evidence>
<dbReference type="PROSITE" id="PS50977">
    <property type="entry name" value="HTH_TETR_2"/>
    <property type="match status" value="1"/>
</dbReference>
<evidence type="ECO:0000313" key="5">
    <source>
        <dbReference type="Proteomes" id="UP001370348"/>
    </source>
</evidence>
<proteinExistence type="predicted"/>
<evidence type="ECO:0000259" key="3">
    <source>
        <dbReference type="PROSITE" id="PS50977"/>
    </source>
</evidence>
<dbReference type="InterPro" id="IPR050109">
    <property type="entry name" value="HTH-type_TetR-like_transc_reg"/>
</dbReference>
<dbReference type="Gene3D" id="1.10.357.10">
    <property type="entry name" value="Tetracycline Repressor, domain 2"/>
    <property type="match status" value="1"/>
</dbReference>
<feature type="domain" description="HTH tetR-type" evidence="3">
    <location>
        <begin position="1"/>
        <end position="48"/>
    </location>
</feature>
<dbReference type="InterPro" id="IPR009057">
    <property type="entry name" value="Homeodomain-like_sf"/>
</dbReference>
<keyword evidence="5" id="KW-1185">Reference proteome</keyword>
<dbReference type="Proteomes" id="UP001370348">
    <property type="component" value="Chromosome"/>
</dbReference>
<dbReference type="Pfam" id="PF16295">
    <property type="entry name" value="TetR_C_10"/>
    <property type="match status" value="1"/>
</dbReference>
<dbReference type="Pfam" id="PF00440">
    <property type="entry name" value="TetR_N"/>
    <property type="match status" value="1"/>
</dbReference>
<dbReference type="PANTHER" id="PTHR30055">
    <property type="entry name" value="HTH-TYPE TRANSCRIPTIONAL REGULATOR RUTR"/>
    <property type="match status" value="1"/>
</dbReference>
<accession>A0ABZ2LS39</accession>
<evidence type="ECO:0000256" key="1">
    <source>
        <dbReference type="ARBA" id="ARBA00023125"/>
    </source>
</evidence>
<dbReference type="EMBL" id="CP089984">
    <property type="protein sequence ID" value="WXB13731.1"/>
    <property type="molecule type" value="Genomic_DNA"/>
</dbReference>
<protein>
    <submittedName>
        <fullName evidence="4">TetR/AcrR family transcriptional regulator</fullName>
    </submittedName>
</protein>